<protein>
    <submittedName>
        <fullName evidence="1">Uncharacterized protein</fullName>
    </submittedName>
</protein>
<dbReference type="RefSeq" id="WP_285066779.1">
    <property type="nucleotide sequence ID" value="NZ_JASOOE010000261.1"/>
</dbReference>
<gene>
    <name evidence="1" type="ORF">QP433_10320</name>
</gene>
<name>A0AAJ1V4B3_9LACT</name>
<dbReference type="AlphaFoldDB" id="A0AAJ1V4B3"/>
<dbReference type="EMBL" id="JASOOE010000261">
    <property type="protein sequence ID" value="MDK7188331.1"/>
    <property type="molecule type" value="Genomic_DNA"/>
</dbReference>
<organism evidence="1 2">
    <name type="scientific">Facklamia hominis</name>
    <dbReference type="NCBI Taxonomy" id="178214"/>
    <lineage>
        <taxon>Bacteria</taxon>
        <taxon>Bacillati</taxon>
        <taxon>Bacillota</taxon>
        <taxon>Bacilli</taxon>
        <taxon>Lactobacillales</taxon>
        <taxon>Aerococcaceae</taxon>
        <taxon>Facklamia</taxon>
    </lineage>
</organism>
<sequence length="59" mass="6107">CSLAAPWLVGVDEVTADVCDNLGWHPAGFHNATHSAVGRQPLSAELPVIATDLRALSVG</sequence>
<dbReference type="Proteomes" id="UP001229251">
    <property type="component" value="Unassembled WGS sequence"/>
</dbReference>
<evidence type="ECO:0000313" key="2">
    <source>
        <dbReference type="Proteomes" id="UP001229251"/>
    </source>
</evidence>
<accession>A0AAJ1V4B3</accession>
<feature type="non-terminal residue" evidence="1">
    <location>
        <position position="1"/>
    </location>
</feature>
<comment type="caution">
    <text evidence="1">The sequence shown here is derived from an EMBL/GenBank/DDBJ whole genome shotgun (WGS) entry which is preliminary data.</text>
</comment>
<reference evidence="1" key="1">
    <citation type="submission" date="2023-05" db="EMBL/GenBank/DDBJ databases">
        <title>Cataloging the Phylogenetic Diversity of Human Bladder Bacteria.</title>
        <authorList>
            <person name="Du J."/>
        </authorList>
    </citation>
    <scope>NUCLEOTIDE SEQUENCE</scope>
    <source>
        <strain evidence="1">UMB1231</strain>
    </source>
</reference>
<evidence type="ECO:0000313" key="1">
    <source>
        <dbReference type="EMBL" id="MDK7188331.1"/>
    </source>
</evidence>
<proteinExistence type="predicted"/>